<dbReference type="Proteomes" id="UP000315295">
    <property type="component" value="Unassembled WGS sequence"/>
</dbReference>
<keyword evidence="3" id="KW-1185">Reference proteome</keyword>
<name>A0A540MD06_MALBA</name>
<protein>
    <submittedName>
        <fullName evidence="2">Uncharacterized protein</fullName>
    </submittedName>
</protein>
<reference evidence="2 3" key="1">
    <citation type="journal article" date="2019" name="G3 (Bethesda)">
        <title>Sequencing of a Wild Apple (Malus baccata) Genome Unravels the Differences Between Cultivated and Wild Apple Species Regarding Disease Resistance and Cold Tolerance.</title>
        <authorList>
            <person name="Chen X."/>
        </authorList>
    </citation>
    <scope>NUCLEOTIDE SEQUENCE [LARGE SCALE GENOMIC DNA]</scope>
    <source>
        <strain evidence="3">cv. Shandingzi</strain>
        <tissue evidence="2">Leaves</tissue>
    </source>
</reference>
<evidence type="ECO:0000256" key="1">
    <source>
        <dbReference type="SAM" id="MobiDB-lite"/>
    </source>
</evidence>
<organism evidence="2 3">
    <name type="scientific">Malus baccata</name>
    <name type="common">Siberian crab apple</name>
    <name type="synonym">Pyrus baccata</name>
    <dbReference type="NCBI Taxonomy" id="106549"/>
    <lineage>
        <taxon>Eukaryota</taxon>
        <taxon>Viridiplantae</taxon>
        <taxon>Streptophyta</taxon>
        <taxon>Embryophyta</taxon>
        <taxon>Tracheophyta</taxon>
        <taxon>Spermatophyta</taxon>
        <taxon>Magnoliopsida</taxon>
        <taxon>eudicotyledons</taxon>
        <taxon>Gunneridae</taxon>
        <taxon>Pentapetalae</taxon>
        <taxon>rosids</taxon>
        <taxon>fabids</taxon>
        <taxon>Rosales</taxon>
        <taxon>Rosaceae</taxon>
        <taxon>Amygdaloideae</taxon>
        <taxon>Maleae</taxon>
        <taxon>Malus</taxon>
    </lineage>
</organism>
<feature type="region of interest" description="Disordered" evidence="1">
    <location>
        <begin position="1"/>
        <end position="20"/>
    </location>
</feature>
<feature type="compositionally biased region" description="Polar residues" evidence="1">
    <location>
        <begin position="1"/>
        <end position="11"/>
    </location>
</feature>
<gene>
    <name evidence="2" type="ORF">C1H46_017797</name>
</gene>
<accession>A0A540MD06</accession>
<dbReference type="AlphaFoldDB" id="A0A540MD06"/>
<proteinExistence type="predicted"/>
<evidence type="ECO:0000313" key="3">
    <source>
        <dbReference type="Proteomes" id="UP000315295"/>
    </source>
</evidence>
<sequence length="90" mass="9825">MAITSCGSNGNHIKIDGAGSSDELDYLPLIQRRNLLLVGKQNLKSLIGVTVKEEDELSKSQIPHLISIYNMTLAAKMWKCLGIVTTLGQK</sequence>
<dbReference type="EMBL" id="VIEB01000289">
    <property type="protein sequence ID" value="TQD96636.1"/>
    <property type="molecule type" value="Genomic_DNA"/>
</dbReference>
<evidence type="ECO:0000313" key="2">
    <source>
        <dbReference type="EMBL" id="TQD96636.1"/>
    </source>
</evidence>
<comment type="caution">
    <text evidence="2">The sequence shown here is derived from an EMBL/GenBank/DDBJ whole genome shotgun (WGS) entry which is preliminary data.</text>
</comment>